<dbReference type="AlphaFoldDB" id="A0A9K3EF19"/>
<keyword evidence="2" id="KW-1185">Reference proteome</keyword>
<gene>
    <name evidence="1" type="ORF">HanXRQr2_Chr13g0571291</name>
</gene>
<organism evidence="1 2">
    <name type="scientific">Helianthus annuus</name>
    <name type="common">Common sunflower</name>
    <dbReference type="NCBI Taxonomy" id="4232"/>
    <lineage>
        <taxon>Eukaryota</taxon>
        <taxon>Viridiplantae</taxon>
        <taxon>Streptophyta</taxon>
        <taxon>Embryophyta</taxon>
        <taxon>Tracheophyta</taxon>
        <taxon>Spermatophyta</taxon>
        <taxon>Magnoliopsida</taxon>
        <taxon>eudicotyledons</taxon>
        <taxon>Gunneridae</taxon>
        <taxon>Pentapetalae</taxon>
        <taxon>asterids</taxon>
        <taxon>campanulids</taxon>
        <taxon>Asterales</taxon>
        <taxon>Asteraceae</taxon>
        <taxon>Asteroideae</taxon>
        <taxon>Heliantheae alliance</taxon>
        <taxon>Heliantheae</taxon>
        <taxon>Helianthus</taxon>
    </lineage>
</organism>
<dbReference type="Proteomes" id="UP000215914">
    <property type="component" value="Unassembled WGS sequence"/>
</dbReference>
<accession>A0A9K3EF19</accession>
<proteinExistence type="predicted"/>
<name>A0A9K3EF19_HELAN</name>
<comment type="caution">
    <text evidence="1">The sequence shown here is derived from an EMBL/GenBank/DDBJ whole genome shotgun (WGS) entry which is preliminary data.</text>
</comment>
<evidence type="ECO:0000313" key="1">
    <source>
        <dbReference type="EMBL" id="KAF5771974.1"/>
    </source>
</evidence>
<reference evidence="1" key="1">
    <citation type="journal article" date="2017" name="Nature">
        <title>The sunflower genome provides insights into oil metabolism, flowering and Asterid evolution.</title>
        <authorList>
            <person name="Badouin H."/>
            <person name="Gouzy J."/>
            <person name="Grassa C.J."/>
            <person name="Murat F."/>
            <person name="Staton S.E."/>
            <person name="Cottret L."/>
            <person name="Lelandais-Briere C."/>
            <person name="Owens G.L."/>
            <person name="Carrere S."/>
            <person name="Mayjonade B."/>
            <person name="Legrand L."/>
            <person name="Gill N."/>
            <person name="Kane N.C."/>
            <person name="Bowers J.E."/>
            <person name="Hubner S."/>
            <person name="Bellec A."/>
            <person name="Berard A."/>
            <person name="Berges H."/>
            <person name="Blanchet N."/>
            <person name="Boniface M.C."/>
            <person name="Brunel D."/>
            <person name="Catrice O."/>
            <person name="Chaidir N."/>
            <person name="Claudel C."/>
            <person name="Donnadieu C."/>
            <person name="Faraut T."/>
            <person name="Fievet G."/>
            <person name="Helmstetter N."/>
            <person name="King M."/>
            <person name="Knapp S.J."/>
            <person name="Lai Z."/>
            <person name="Le Paslier M.C."/>
            <person name="Lippi Y."/>
            <person name="Lorenzon L."/>
            <person name="Mandel J.R."/>
            <person name="Marage G."/>
            <person name="Marchand G."/>
            <person name="Marquand E."/>
            <person name="Bret-Mestries E."/>
            <person name="Morien E."/>
            <person name="Nambeesan S."/>
            <person name="Nguyen T."/>
            <person name="Pegot-Espagnet P."/>
            <person name="Pouilly N."/>
            <person name="Raftis F."/>
            <person name="Sallet E."/>
            <person name="Schiex T."/>
            <person name="Thomas J."/>
            <person name="Vandecasteele C."/>
            <person name="Vares D."/>
            <person name="Vear F."/>
            <person name="Vautrin S."/>
            <person name="Crespi M."/>
            <person name="Mangin B."/>
            <person name="Burke J.M."/>
            <person name="Salse J."/>
            <person name="Munos S."/>
            <person name="Vincourt P."/>
            <person name="Rieseberg L.H."/>
            <person name="Langlade N.B."/>
        </authorList>
    </citation>
    <scope>NUCLEOTIDE SEQUENCE</scope>
    <source>
        <tissue evidence="1">Leaves</tissue>
    </source>
</reference>
<sequence>MTEPPKGFEIYKSLMIGLNTCRLSHAFRENPTIREDWIRDFWNNATTKKGDKVIRSTIQNKEILITEKVIREVLLFGDAADDPVEHAKEKVVEVLHKMSYEGSYPPTTKKLLHPYWRFLAHVYLLCISRNKSGIDTLTIRQTSGLVSLVEGWKFNYSRCAFNDMMANVRTLNKKYWFKFPRFL</sequence>
<protein>
    <submittedName>
        <fullName evidence="1">Uncharacterized protein</fullName>
    </submittedName>
</protein>
<evidence type="ECO:0000313" key="2">
    <source>
        <dbReference type="Proteomes" id="UP000215914"/>
    </source>
</evidence>
<reference evidence="1" key="2">
    <citation type="submission" date="2020-06" db="EMBL/GenBank/DDBJ databases">
        <title>Helianthus annuus Genome sequencing and assembly Release 2.</title>
        <authorList>
            <person name="Gouzy J."/>
            <person name="Langlade N."/>
            <person name="Munos S."/>
        </authorList>
    </citation>
    <scope>NUCLEOTIDE SEQUENCE</scope>
    <source>
        <tissue evidence="1">Leaves</tissue>
    </source>
</reference>
<dbReference type="Gramene" id="mRNA:HanXRQr2_Chr13g0571291">
    <property type="protein sequence ID" value="CDS:HanXRQr2_Chr13g0571291.1"/>
    <property type="gene ID" value="HanXRQr2_Chr13g0571291"/>
</dbReference>
<dbReference type="EMBL" id="MNCJ02000328">
    <property type="protein sequence ID" value="KAF5771974.1"/>
    <property type="molecule type" value="Genomic_DNA"/>
</dbReference>